<feature type="transmembrane region" description="Helical" evidence="1">
    <location>
        <begin position="133"/>
        <end position="155"/>
    </location>
</feature>
<name>A0A2H1X015_SPOFR</name>
<proteinExistence type="predicted"/>
<accession>A0A2H1X015</accession>
<protein>
    <submittedName>
        <fullName evidence="2">SFRICE_019629</fullName>
    </submittedName>
</protein>
<organism evidence="2">
    <name type="scientific">Spodoptera frugiperda</name>
    <name type="common">Fall armyworm</name>
    <dbReference type="NCBI Taxonomy" id="7108"/>
    <lineage>
        <taxon>Eukaryota</taxon>
        <taxon>Metazoa</taxon>
        <taxon>Ecdysozoa</taxon>
        <taxon>Arthropoda</taxon>
        <taxon>Hexapoda</taxon>
        <taxon>Insecta</taxon>
        <taxon>Pterygota</taxon>
        <taxon>Neoptera</taxon>
        <taxon>Endopterygota</taxon>
        <taxon>Lepidoptera</taxon>
        <taxon>Glossata</taxon>
        <taxon>Ditrysia</taxon>
        <taxon>Noctuoidea</taxon>
        <taxon>Noctuidae</taxon>
        <taxon>Amphipyrinae</taxon>
        <taxon>Spodoptera</taxon>
    </lineage>
</organism>
<dbReference type="EMBL" id="ODYU01012408">
    <property type="protein sequence ID" value="SOQ58700.1"/>
    <property type="molecule type" value="Genomic_DNA"/>
</dbReference>
<sequence length="388" mass="43807">MSASLSKGLEDDYNEYLLGVSSAGAMLRHEWARFDRCDTTASQTPDVKQCLRCVSGENHLITSLAMGEVRGSGKLLLAKNHPSLLLLFEPEARNIKNTALGYNLCEDHIESGFQPEMCYATLLWMCLDSTNHIHWYTLVLLVLVVTLVLVETDLAKLCFLYGKMRAMDDCPSIETSYIKAAHLPRTATWLSIHGNLGRLDRSDTTASQKTDVKQRLRCVSEVTKGQITPFPIFPTIFKFLTPKRPMASLLSIHRIFELRIFLAHLHSLVSVETSSSVRELNLVHVAQQPVTQPLRTKERLLTPWYNISFLRGENHPMTSFTLDEVRRTVRPLLTKNYPVPTPAFRAGGSPGACYGWLLCYRSIAYSICASSHSYIAYYQWKRSDSLTA</sequence>
<evidence type="ECO:0000256" key="1">
    <source>
        <dbReference type="SAM" id="Phobius"/>
    </source>
</evidence>
<keyword evidence="1" id="KW-1133">Transmembrane helix</keyword>
<gene>
    <name evidence="2" type="ORF">SFRICE_019629</name>
</gene>
<keyword evidence="1" id="KW-0812">Transmembrane</keyword>
<evidence type="ECO:0000313" key="2">
    <source>
        <dbReference type="EMBL" id="SOQ58700.1"/>
    </source>
</evidence>
<reference evidence="2" key="1">
    <citation type="submission" date="2016-07" db="EMBL/GenBank/DDBJ databases">
        <authorList>
            <person name="Bretaudeau A."/>
        </authorList>
    </citation>
    <scope>NUCLEOTIDE SEQUENCE</scope>
    <source>
        <strain evidence="2">Rice</strain>
        <tissue evidence="2">Whole body</tissue>
    </source>
</reference>
<keyword evidence="1" id="KW-0472">Membrane</keyword>
<dbReference type="AlphaFoldDB" id="A0A2H1X015"/>